<comment type="caution">
    <text evidence="1">The sequence shown here is derived from an EMBL/GenBank/DDBJ whole genome shotgun (WGS) entry which is preliminary data.</text>
</comment>
<gene>
    <name evidence="1" type="ORF">DY000_02061838</name>
</gene>
<keyword evidence="2" id="KW-1185">Reference proteome</keyword>
<sequence length="67" mass="7854">MERQEPDDDLDQDMDGLDELVEARRGKTTRRRWSEPSAILLERLGRSLTKIIPHGPNFSFMDKKLEL</sequence>
<organism evidence="1 2">
    <name type="scientific">Brassica cretica</name>
    <name type="common">Mustard</name>
    <dbReference type="NCBI Taxonomy" id="69181"/>
    <lineage>
        <taxon>Eukaryota</taxon>
        <taxon>Viridiplantae</taxon>
        <taxon>Streptophyta</taxon>
        <taxon>Embryophyta</taxon>
        <taxon>Tracheophyta</taxon>
        <taxon>Spermatophyta</taxon>
        <taxon>Magnoliopsida</taxon>
        <taxon>eudicotyledons</taxon>
        <taxon>Gunneridae</taxon>
        <taxon>Pentapetalae</taxon>
        <taxon>rosids</taxon>
        <taxon>malvids</taxon>
        <taxon>Brassicales</taxon>
        <taxon>Brassicaceae</taxon>
        <taxon>Brassiceae</taxon>
        <taxon>Brassica</taxon>
    </lineage>
</organism>
<protein>
    <submittedName>
        <fullName evidence="1">Uncharacterized protein</fullName>
    </submittedName>
</protein>
<dbReference type="Proteomes" id="UP000266723">
    <property type="component" value="Unassembled WGS sequence"/>
</dbReference>
<accession>A0ABQ7AWN7</accession>
<evidence type="ECO:0000313" key="2">
    <source>
        <dbReference type="Proteomes" id="UP000266723"/>
    </source>
</evidence>
<evidence type="ECO:0000313" key="1">
    <source>
        <dbReference type="EMBL" id="KAF3518374.1"/>
    </source>
</evidence>
<reference evidence="1 2" key="1">
    <citation type="journal article" date="2020" name="BMC Genomics">
        <title>Intraspecific diversification of the crop wild relative Brassica cretica Lam. using demographic model selection.</title>
        <authorList>
            <person name="Kioukis A."/>
            <person name="Michalopoulou V.A."/>
            <person name="Briers L."/>
            <person name="Pirintsos S."/>
            <person name="Studholme D.J."/>
            <person name="Pavlidis P."/>
            <person name="Sarris P.F."/>
        </authorList>
    </citation>
    <scope>NUCLEOTIDE SEQUENCE [LARGE SCALE GENOMIC DNA]</scope>
    <source>
        <strain evidence="2">cv. PFS-1207/04</strain>
    </source>
</reference>
<dbReference type="EMBL" id="QGKV02001556">
    <property type="protein sequence ID" value="KAF3518374.1"/>
    <property type="molecule type" value="Genomic_DNA"/>
</dbReference>
<proteinExistence type="predicted"/>
<name>A0ABQ7AWN7_BRACR</name>